<reference evidence="1 2" key="1">
    <citation type="journal article" date="2023" name="Hortic Res">
        <title>Pangenome of water caltrop reveals structural variations and asymmetric subgenome divergence after allopolyploidization.</title>
        <authorList>
            <person name="Zhang X."/>
            <person name="Chen Y."/>
            <person name="Wang L."/>
            <person name="Yuan Y."/>
            <person name="Fang M."/>
            <person name="Shi L."/>
            <person name="Lu R."/>
            <person name="Comes H.P."/>
            <person name="Ma Y."/>
            <person name="Chen Y."/>
            <person name="Huang G."/>
            <person name="Zhou Y."/>
            <person name="Zheng Z."/>
            <person name="Qiu Y."/>
        </authorList>
    </citation>
    <scope>NUCLEOTIDE SEQUENCE [LARGE SCALE GENOMIC DNA]</scope>
    <source>
        <strain evidence="1">F231</strain>
    </source>
</reference>
<evidence type="ECO:0000313" key="1">
    <source>
        <dbReference type="EMBL" id="KAK4788941.1"/>
    </source>
</evidence>
<keyword evidence="2" id="KW-1185">Reference proteome</keyword>
<evidence type="ECO:0000313" key="2">
    <source>
        <dbReference type="Proteomes" id="UP001346149"/>
    </source>
</evidence>
<organism evidence="1 2">
    <name type="scientific">Trapa natans</name>
    <name type="common">Water chestnut</name>
    <dbReference type="NCBI Taxonomy" id="22666"/>
    <lineage>
        <taxon>Eukaryota</taxon>
        <taxon>Viridiplantae</taxon>
        <taxon>Streptophyta</taxon>
        <taxon>Embryophyta</taxon>
        <taxon>Tracheophyta</taxon>
        <taxon>Spermatophyta</taxon>
        <taxon>Magnoliopsida</taxon>
        <taxon>eudicotyledons</taxon>
        <taxon>Gunneridae</taxon>
        <taxon>Pentapetalae</taxon>
        <taxon>rosids</taxon>
        <taxon>malvids</taxon>
        <taxon>Myrtales</taxon>
        <taxon>Lythraceae</taxon>
        <taxon>Trapa</taxon>
    </lineage>
</organism>
<gene>
    <name evidence="1" type="ORF">SAY86_020260</name>
</gene>
<comment type="caution">
    <text evidence="1">The sequence shown here is derived from an EMBL/GenBank/DDBJ whole genome shotgun (WGS) entry which is preliminary data.</text>
</comment>
<accession>A0AAN7R6C6</accession>
<sequence>MKDSEKRKEIRFFWSHKSEDTKQAVLLGQREQINADLRPKQREDGYLSLEEKPTVGFKFYDRWEAFM</sequence>
<protein>
    <submittedName>
        <fullName evidence="1">Uncharacterized protein</fullName>
    </submittedName>
</protein>
<dbReference type="Proteomes" id="UP001346149">
    <property type="component" value="Unassembled WGS sequence"/>
</dbReference>
<name>A0AAN7R6C6_TRANT</name>
<proteinExistence type="predicted"/>
<dbReference type="EMBL" id="JAXQNO010000011">
    <property type="protein sequence ID" value="KAK4788941.1"/>
    <property type="molecule type" value="Genomic_DNA"/>
</dbReference>
<dbReference type="AlphaFoldDB" id="A0AAN7R6C6"/>